<dbReference type="Gene3D" id="3.40.50.720">
    <property type="entry name" value="NAD(P)-binding Rossmann-like Domain"/>
    <property type="match status" value="1"/>
</dbReference>
<evidence type="ECO:0000313" key="4">
    <source>
        <dbReference type="EMBL" id="OAG35747.1"/>
    </source>
</evidence>
<dbReference type="PANTHER" id="PTHR43008">
    <property type="entry name" value="BENZIL REDUCTASE"/>
    <property type="match status" value="1"/>
</dbReference>
<reference evidence="4 5" key="1">
    <citation type="submission" date="2016-03" db="EMBL/GenBank/DDBJ databases">
        <title>Draft genome sequence of the Fonsecaea monophora CBS 269.37.</title>
        <authorList>
            <person name="Bombassaro A."/>
            <person name="Vinicius W.A."/>
            <person name="De Hoog S."/>
            <person name="Sun J."/>
            <person name="Souza E.M."/>
            <person name="Raittz R.T."/>
            <person name="Costa F."/>
            <person name="Leao A.C."/>
            <person name="Tadra-Sfeir M.Z."/>
            <person name="Baura V."/>
            <person name="Balsanelli E."/>
            <person name="Pedrosa F.O."/>
            <person name="Moreno L.F."/>
            <person name="Steffens M.B."/>
            <person name="Xi L."/>
            <person name="Bocca A.L."/>
            <person name="Felipe M.S."/>
            <person name="Teixeira M."/>
            <person name="Telles Filho F.Q."/>
            <person name="Azevedo C.M."/>
            <person name="Gomes R."/>
            <person name="Vicente V.A."/>
        </authorList>
    </citation>
    <scope>NUCLEOTIDE SEQUENCE [LARGE SCALE GENOMIC DNA]</scope>
    <source>
        <strain evidence="4 5">CBS 269.37</strain>
    </source>
</reference>
<dbReference type="Proteomes" id="UP000077002">
    <property type="component" value="Unassembled WGS sequence"/>
</dbReference>
<dbReference type="PRINTS" id="PR00081">
    <property type="entry name" value="GDHRDH"/>
</dbReference>
<dbReference type="RefSeq" id="XP_022507699.1">
    <property type="nucleotide sequence ID" value="XM_022659988.1"/>
</dbReference>
<accession>A0A177EUR2</accession>
<keyword evidence="5" id="KW-1185">Reference proteome</keyword>
<dbReference type="PANTHER" id="PTHR43008:SF4">
    <property type="entry name" value="CHAIN DEHYDROGENASE, PUTATIVE (AFU_ORTHOLOGUE AFUA_4G08710)-RELATED"/>
    <property type="match status" value="1"/>
</dbReference>
<dbReference type="GeneID" id="34605189"/>
<gene>
    <name evidence="4" type="ORF">AYO21_10064</name>
</gene>
<dbReference type="EMBL" id="LVKK01000109">
    <property type="protein sequence ID" value="OAG35747.1"/>
    <property type="molecule type" value="Genomic_DNA"/>
</dbReference>
<dbReference type="SUPFAM" id="SSF51735">
    <property type="entry name" value="NAD(P)-binding Rossmann-fold domains"/>
    <property type="match status" value="1"/>
</dbReference>
<dbReference type="InterPro" id="IPR036291">
    <property type="entry name" value="NAD(P)-bd_dom_sf"/>
</dbReference>
<evidence type="ECO:0000313" key="5">
    <source>
        <dbReference type="Proteomes" id="UP000077002"/>
    </source>
</evidence>
<comment type="similarity">
    <text evidence="1">Belongs to the short-chain dehydrogenases/reductases (SDR) family.</text>
</comment>
<name>A0A177EUR2_9EURO</name>
<organism evidence="4 5">
    <name type="scientific">Fonsecaea monophora</name>
    <dbReference type="NCBI Taxonomy" id="254056"/>
    <lineage>
        <taxon>Eukaryota</taxon>
        <taxon>Fungi</taxon>
        <taxon>Dikarya</taxon>
        <taxon>Ascomycota</taxon>
        <taxon>Pezizomycotina</taxon>
        <taxon>Eurotiomycetes</taxon>
        <taxon>Chaetothyriomycetidae</taxon>
        <taxon>Chaetothyriales</taxon>
        <taxon>Herpotrichiellaceae</taxon>
        <taxon>Fonsecaea</taxon>
    </lineage>
</organism>
<dbReference type="PROSITE" id="PS00061">
    <property type="entry name" value="ADH_SHORT"/>
    <property type="match status" value="1"/>
</dbReference>
<comment type="caution">
    <text evidence="4">The sequence shown here is derived from an EMBL/GenBank/DDBJ whole genome shotgun (WGS) entry which is preliminary data.</text>
</comment>
<dbReference type="OrthoDB" id="1669814at2759"/>
<keyword evidence="3" id="KW-0560">Oxidoreductase</keyword>
<dbReference type="GO" id="GO:0050664">
    <property type="term" value="F:oxidoreductase activity, acting on NAD(P)H, oxygen as acceptor"/>
    <property type="evidence" value="ECO:0007669"/>
    <property type="project" value="TreeGrafter"/>
</dbReference>
<evidence type="ECO:0000256" key="1">
    <source>
        <dbReference type="ARBA" id="ARBA00006484"/>
    </source>
</evidence>
<dbReference type="AlphaFoldDB" id="A0A177EUR2"/>
<dbReference type="GO" id="GO:0016616">
    <property type="term" value="F:oxidoreductase activity, acting on the CH-OH group of donors, NAD or NADP as acceptor"/>
    <property type="evidence" value="ECO:0007669"/>
    <property type="project" value="UniProtKB-ARBA"/>
</dbReference>
<protein>
    <submittedName>
        <fullName evidence="4">Uncharacterized protein</fullName>
    </submittedName>
</protein>
<dbReference type="InterPro" id="IPR020904">
    <property type="entry name" value="Sc_DH/Rdtase_CS"/>
</dbReference>
<evidence type="ECO:0000256" key="2">
    <source>
        <dbReference type="ARBA" id="ARBA00022857"/>
    </source>
</evidence>
<proteinExistence type="inferred from homology"/>
<sequence length="316" mass="33488">MISSEPIVEPVTNGHSSQKAGSARDLFSLDRRTIIVTGATGGMGIVVVKAILQSGADVIAIDREAEPKSFSGGKHAACNLARAKPVLLNLFESSLEDLQSTAEKSGTIASYYQCDISDLESTYAVFENAVSSARYPLRGLVNCAAIGWVGPSISFPVDDAKRIIEVNLVGTLICAQAAARLVKKHGFPASFVFIASMSGYVVNKGTPNAAYAASKAGVHQLTRNLASEWGSPNDTDGASPSPSIRVNSVSPGVIRTPMTAGVLSNSHFEHMWTEETMLKRLSVPDDYIGPIIFLLSDASSYVTGSDLLVDGGYTRW</sequence>
<dbReference type="InterPro" id="IPR002347">
    <property type="entry name" value="SDR_fam"/>
</dbReference>
<dbReference type="Pfam" id="PF13561">
    <property type="entry name" value="adh_short_C2"/>
    <property type="match status" value="1"/>
</dbReference>
<evidence type="ECO:0000256" key="3">
    <source>
        <dbReference type="ARBA" id="ARBA00023002"/>
    </source>
</evidence>
<keyword evidence="2" id="KW-0521">NADP</keyword>